<comment type="caution">
    <text evidence="1">The sequence shown here is derived from an EMBL/GenBank/DDBJ whole genome shotgun (WGS) entry which is preliminary data.</text>
</comment>
<dbReference type="EMBL" id="UYJE01005740">
    <property type="protein sequence ID" value="VDI39947.1"/>
    <property type="molecule type" value="Genomic_DNA"/>
</dbReference>
<gene>
    <name evidence="1" type="ORF">MGAL_10B042179</name>
</gene>
<dbReference type="Proteomes" id="UP000596742">
    <property type="component" value="Unassembled WGS sequence"/>
</dbReference>
<accession>A0A8B6EUG4</accession>
<evidence type="ECO:0000313" key="2">
    <source>
        <dbReference type="Proteomes" id="UP000596742"/>
    </source>
</evidence>
<reference evidence="1" key="1">
    <citation type="submission" date="2018-11" db="EMBL/GenBank/DDBJ databases">
        <authorList>
            <person name="Alioto T."/>
            <person name="Alioto T."/>
        </authorList>
    </citation>
    <scope>NUCLEOTIDE SEQUENCE</scope>
</reference>
<sequence length="123" mass="13792">MFDLGLIVCKTERLKMRRLQHWLSKRNSSPIHFLKGIAGNDGASISLVQHFQCIEHIYHLGNAKFISPPIAFSKNLMFYKTGSNGSVLVNSAGSPSGSYTSLQNWIKSYSKQSLACVEIIFRQ</sequence>
<dbReference type="OrthoDB" id="5971732at2759"/>
<keyword evidence="2" id="KW-1185">Reference proteome</keyword>
<proteinExistence type="predicted"/>
<organism evidence="1 2">
    <name type="scientific">Mytilus galloprovincialis</name>
    <name type="common">Mediterranean mussel</name>
    <dbReference type="NCBI Taxonomy" id="29158"/>
    <lineage>
        <taxon>Eukaryota</taxon>
        <taxon>Metazoa</taxon>
        <taxon>Spiralia</taxon>
        <taxon>Lophotrochozoa</taxon>
        <taxon>Mollusca</taxon>
        <taxon>Bivalvia</taxon>
        <taxon>Autobranchia</taxon>
        <taxon>Pteriomorphia</taxon>
        <taxon>Mytilida</taxon>
        <taxon>Mytiloidea</taxon>
        <taxon>Mytilidae</taxon>
        <taxon>Mytilinae</taxon>
        <taxon>Mytilus</taxon>
    </lineage>
</organism>
<evidence type="ECO:0000313" key="1">
    <source>
        <dbReference type="EMBL" id="VDI39947.1"/>
    </source>
</evidence>
<protein>
    <submittedName>
        <fullName evidence="1">Uncharacterized protein</fullName>
    </submittedName>
</protein>
<name>A0A8B6EUG4_MYTGA</name>
<dbReference type="AlphaFoldDB" id="A0A8B6EUG4"/>